<protein>
    <recommendedName>
        <fullName evidence="4">Secreted protein</fullName>
    </recommendedName>
</protein>
<evidence type="ECO:0000313" key="3">
    <source>
        <dbReference type="Proteomes" id="UP000472320"/>
    </source>
</evidence>
<evidence type="ECO:0000313" key="2">
    <source>
        <dbReference type="EMBL" id="MTW14128.1"/>
    </source>
</evidence>
<accession>A0A6L6QNY5</accession>
<gene>
    <name evidence="2" type="ORF">GM658_26285</name>
</gene>
<proteinExistence type="predicted"/>
<name>A0A6L6QNY5_9BURK</name>
<keyword evidence="1" id="KW-0732">Signal</keyword>
<dbReference type="Proteomes" id="UP000472320">
    <property type="component" value="Unassembled WGS sequence"/>
</dbReference>
<sequence length="83" mass="9062">MLPPRLGCALIALAAQLFGADTLVSYVNPRHGHALRLNGGAGLQLAARSDKPGEQCFRTRLDALVSTPFYRRCTRGLQIRLTQ</sequence>
<dbReference type="AlphaFoldDB" id="A0A6L6QNY5"/>
<dbReference type="EMBL" id="WNKX01000034">
    <property type="protein sequence ID" value="MTW14128.1"/>
    <property type="molecule type" value="Genomic_DNA"/>
</dbReference>
<reference evidence="2 3" key="1">
    <citation type="submission" date="2019-11" db="EMBL/GenBank/DDBJ databases">
        <title>Type strains purchased from KCTC, JCM and DSMZ.</title>
        <authorList>
            <person name="Lu H."/>
        </authorList>
    </citation>
    <scope>NUCLEOTIDE SEQUENCE [LARGE SCALE GENOMIC DNA]</scope>
    <source>
        <strain evidence="2 3">JCM 31587</strain>
    </source>
</reference>
<keyword evidence="3" id="KW-1185">Reference proteome</keyword>
<organism evidence="2 3">
    <name type="scientific">Massilia eburnea</name>
    <dbReference type="NCBI Taxonomy" id="1776165"/>
    <lineage>
        <taxon>Bacteria</taxon>
        <taxon>Pseudomonadati</taxon>
        <taxon>Pseudomonadota</taxon>
        <taxon>Betaproteobacteria</taxon>
        <taxon>Burkholderiales</taxon>
        <taxon>Oxalobacteraceae</taxon>
        <taxon>Telluria group</taxon>
        <taxon>Massilia</taxon>
    </lineage>
</organism>
<feature type="chain" id="PRO_5026994974" description="Secreted protein" evidence="1">
    <location>
        <begin position="20"/>
        <end position="83"/>
    </location>
</feature>
<feature type="signal peptide" evidence="1">
    <location>
        <begin position="1"/>
        <end position="19"/>
    </location>
</feature>
<comment type="caution">
    <text evidence="2">The sequence shown here is derived from an EMBL/GenBank/DDBJ whole genome shotgun (WGS) entry which is preliminary data.</text>
</comment>
<evidence type="ECO:0000256" key="1">
    <source>
        <dbReference type="SAM" id="SignalP"/>
    </source>
</evidence>
<evidence type="ECO:0008006" key="4">
    <source>
        <dbReference type="Google" id="ProtNLM"/>
    </source>
</evidence>